<accession>A0A812I8C4</accession>
<keyword evidence="3" id="KW-1185">Reference proteome</keyword>
<feature type="domain" description="SET" evidence="1">
    <location>
        <begin position="2"/>
        <end position="136"/>
    </location>
</feature>
<name>A0A812I8C4_9DINO</name>
<dbReference type="Gene3D" id="2.170.270.10">
    <property type="entry name" value="SET domain"/>
    <property type="match status" value="1"/>
</dbReference>
<dbReference type="PANTHER" id="PTHR47332:SF4">
    <property type="entry name" value="SET DOMAIN-CONTAINING PROTEIN 5"/>
    <property type="match status" value="1"/>
</dbReference>
<evidence type="ECO:0000313" key="3">
    <source>
        <dbReference type="Proteomes" id="UP000604046"/>
    </source>
</evidence>
<evidence type="ECO:0000313" key="2">
    <source>
        <dbReference type="EMBL" id="CAE7028747.1"/>
    </source>
</evidence>
<dbReference type="Pfam" id="PF00856">
    <property type="entry name" value="SET"/>
    <property type="match status" value="1"/>
</dbReference>
<dbReference type="Proteomes" id="UP000604046">
    <property type="component" value="Unassembled WGS sequence"/>
</dbReference>
<reference evidence="2" key="1">
    <citation type="submission" date="2021-02" db="EMBL/GenBank/DDBJ databases">
        <authorList>
            <person name="Dougan E. K."/>
            <person name="Rhodes N."/>
            <person name="Thang M."/>
            <person name="Chan C."/>
        </authorList>
    </citation>
    <scope>NUCLEOTIDE SEQUENCE</scope>
</reference>
<dbReference type="SMART" id="SM00317">
    <property type="entry name" value="SET"/>
    <property type="match status" value="1"/>
</dbReference>
<gene>
    <name evidence="2" type="primary">set5</name>
    <name evidence="2" type="ORF">SNAT2548_LOCUS3451</name>
</gene>
<dbReference type="CDD" id="cd20071">
    <property type="entry name" value="SET_SMYD"/>
    <property type="match status" value="1"/>
</dbReference>
<evidence type="ECO:0000259" key="1">
    <source>
        <dbReference type="PROSITE" id="PS50280"/>
    </source>
</evidence>
<dbReference type="PROSITE" id="PS50280">
    <property type="entry name" value="SET"/>
    <property type="match status" value="1"/>
</dbReference>
<dbReference type="PANTHER" id="PTHR47332">
    <property type="entry name" value="SET DOMAIN-CONTAINING PROTEIN 5"/>
    <property type="match status" value="1"/>
</dbReference>
<dbReference type="SUPFAM" id="SSF82199">
    <property type="entry name" value="SET domain"/>
    <property type="match status" value="1"/>
</dbReference>
<comment type="caution">
    <text evidence="2">The sequence shown here is derived from an EMBL/GenBank/DDBJ whole genome shotgun (WGS) entry which is preliminary data.</text>
</comment>
<dbReference type="InterPro" id="IPR053185">
    <property type="entry name" value="SET_domain_protein"/>
</dbReference>
<sequence length="215" mass="23765">MVPCEQRLSKSVPRLGAVALCSFEPGDLVGEEAPLLQLSADAVPEQQLQTLSSGARHQLLELSDFSAEKTVQGILDTNSFEKGLGSADRVLCPTLARFNHSCVPNCQHVWDSDAEVMRILASTEISVGDELSIDYIDIRQSRQERQALLSRKYGFQCTCPACQQGDDEGDRRRQIMARIDDEIGGASPEEVLELVQRLLQLYDEEGLHLHALRGS</sequence>
<dbReference type="OrthoDB" id="265717at2759"/>
<protein>
    <submittedName>
        <fullName evidence="2">Set5 protein</fullName>
    </submittedName>
</protein>
<dbReference type="InterPro" id="IPR001214">
    <property type="entry name" value="SET_dom"/>
</dbReference>
<dbReference type="EMBL" id="CAJNDS010000211">
    <property type="protein sequence ID" value="CAE7028747.1"/>
    <property type="molecule type" value="Genomic_DNA"/>
</dbReference>
<dbReference type="InterPro" id="IPR046341">
    <property type="entry name" value="SET_dom_sf"/>
</dbReference>
<organism evidence="2 3">
    <name type="scientific">Symbiodinium natans</name>
    <dbReference type="NCBI Taxonomy" id="878477"/>
    <lineage>
        <taxon>Eukaryota</taxon>
        <taxon>Sar</taxon>
        <taxon>Alveolata</taxon>
        <taxon>Dinophyceae</taxon>
        <taxon>Suessiales</taxon>
        <taxon>Symbiodiniaceae</taxon>
        <taxon>Symbiodinium</taxon>
    </lineage>
</organism>
<dbReference type="AlphaFoldDB" id="A0A812I8C4"/>
<proteinExistence type="predicted"/>